<sequence length="137" mass="15311">MGSSGSPCCNLQQKQQQQQQQQQQQLSSPPQQQRTKFVCAARCQGFVGNRIASRYDEDDDEEEEEGEDEEDGDEDEGEEDVGMGARANGTIVEEDEEGEECEPVASRPQPYRAASYSQNRAKANRVRRSFGASSGRW</sequence>
<reference evidence="2" key="1">
    <citation type="submission" date="2018-01" db="EMBL/GenBank/DDBJ databases">
        <title>An insight into the sialome of Amazonian anophelines.</title>
        <authorList>
            <person name="Ribeiro J.M."/>
            <person name="Scarpassa V."/>
            <person name="Calvo E."/>
        </authorList>
    </citation>
    <scope>NUCLEOTIDE SEQUENCE</scope>
    <source>
        <tissue evidence="2">Salivary glands</tissue>
    </source>
</reference>
<name>A0A2M4C2Y7_9DIPT</name>
<feature type="region of interest" description="Disordered" evidence="1">
    <location>
        <begin position="1"/>
        <end position="35"/>
    </location>
</feature>
<proteinExistence type="predicted"/>
<organism evidence="2">
    <name type="scientific">Anopheles marajoara</name>
    <dbReference type="NCBI Taxonomy" id="58244"/>
    <lineage>
        <taxon>Eukaryota</taxon>
        <taxon>Metazoa</taxon>
        <taxon>Ecdysozoa</taxon>
        <taxon>Arthropoda</taxon>
        <taxon>Hexapoda</taxon>
        <taxon>Insecta</taxon>
        <taxon>Pterygota</taxon>
        <taxon>Neoptera</taxon>
        <taxon>Endopterygota</taxon>
        <taxon>Diptera</taxon>
        <taxon>Nematocera</taxon>
        <taxon>Culicoidea</taxon>
        <taxon>Culicidae</taxon>
        <taxon>Anophelinae</taxon>
        <taxon>Anopheles</taxon>
    </lineage>
</organism>
<dbReference type="AlphaFoldDB" id="A0A2M4C2Y7"/>
<evidence type="ECO:0000256" key="1">
    <source>
        <dbReference type="SAM" id="MobiDB-lite"/>
    </source>
</evidence>
<dbReference type="EMBL" id="GGFJ01010546">
    <property type="protein sequence ID" value="MBW59687.1"/>
    <property type="molecule type" value="Transcribed_RNA"/>
</dbReference>
<feature type="compositionally biased region" description="Low complexity" evidence="1">
    <location>
        <begin position="11"/>
        <end position="33"/>
    </location>
</feature>
<accession>A0A2M4C2Y7</accession>
<protein>
    <submittedName>
        <fullName evidence="2">Putative splicing factor arginine/serine-rich 15</fullName>
    </submittedName>
</protein>
<feature type="region of interest" description="Disordered" evidence="1">
    <location>
        <begin position="49"/>
        <end position="137"/>
    </location>
</feature>
<evidence type="ECO:0000313" key="2">
    <source>
        <dbReference type="EMBL" id="MBW59687.1"/>
    </source>
</evidence>
<feature type="compositionally biased region" description="Polar residues" evidence="1">
    <location>
        <begin position="1"/>
        <end position="10"/>
    </location>
</feature>
<feature type="compositionally biased region" description="Acidic residues" evidence="1">
    <location>
        <begin position="92"/>
        <end position="102"/>
    </location>
</feature>
<feature type="compositionally biased region" description="Acidic residues" evidence="1">
    <location>
        <begin position="56"/>
        <end position="81"/>
    </location>
</feature>